<evidence type="ECO:0000313" key="2">
    <source>
        <dbReference type="Proteomes" id="UP000257144"/>
    </source>
</evidence>
<organism evidence="1 2">
    <name type="scientific">Neobacillus piezotolerans</name>
    <dbReference type="NCBI Taxonomy" id="2259171"/>
    <lineage>
        <taxon>Bacteria</taxon>
        <taxon>Bacillati</taxon>
        <taxon>Bacillota</taxon>
        <taxon>Bacilli</taxon>
        <taxon>Bacillales</taxon>
        <taxon>Bacillaceae</taxon>
        <taxon>Neobacillus</taxon>
    </lineage>
</organism>
<dbReference type="EMBL" id="QNQT01000001">
    <property type="protein sequence ID" value="RDU38431.1"/>
    <property type="molecule type" value="Genomic_DNA"/>
</dbReference>
<evidence type="ECO:0000313" key="1">
    <source>
        <dbReference type="EMBL" id="RDU38431.1"/>
    </source>
</evidence>
<reference evidence="1 2" key="1">
    <citation type="submission" date="2018-07" db="EMBL/GenBank/DDBJ databases">
        <title>Bacillus sp. YLB-04 draft genome sequence.</title>
        <authorList>
            <person name="Yu L."/>
            <person name="Tang X."/>
        </authorList>
    </citation>
    <scope>NUCLEOTIDE SEQUENCE [LARGE SCALE GENOMIC DNA]</scope>
    <source>
        <strain evidence="1 2">YLB-04</strain>
    </source>
</reference>
<name>A0A3D8GW91_9BACI</name>
<dbReference type="OrthoDB" id="2828299at2"/>
<accession>A0A3D8GW91</accession>
<sequence>MKQLINTTRKKAFDKERTAVLRLEMDYELATLYDAMAENNEEMKKHCKLRLEKIRQELLRLKAL</sequence>
<gene>
    <name evidence="1" type="ORF">DRW41_02380</name>
</gene>
<dbReference type="Proteomes" id="UP000257144">
    <property type="component" value="Unassembled WGS sequence"/>
</dbReference>
<keyword evidence="2" id="KW-1185">Reference proteome</keyword>
<dbReference type="RefSeq" id="WP_053366055.1">
    <property type="nucleotide sequence ID" value="NZ_QNQT01000001.1"/>
</dbReference>
<proteinExistence type="predicted"/>
<comment type="caution">
    <text evidence="1">The sequence shown here is derived from an EMBL/GenBank/DDBJ whole genome shotgun (WGS) entry which is preliminary data.</text>
</comment>
<dbReference type="AlphaFoldDB" id="A0A3D8GW91"/>
<protein>
    <submittedName>
        <fullName evidence="1">Uncharacterized protein</fullName>
    </submittedName>
</protein>